<feature type="region of interest" description="Disordered" evidence="1">
    <location>
        <begin position="126"/>
        <end position="165"/>
    </location>
</feature>
<dbReference type="EMBL" id="ML976667">
    <property type="protein sequence ID" value="KAF1976435.1"/>
    <property type="molecule type" value="Genomic_DNA"/>
</dbReference>
<gene>
    <name evidence="2" type="ORF">BU23DRAFT_630282</name>
</gene>
<dbReference type="AlphaFoldDB" id="A0A6A5VHC1"/>
<organism evidence="2 3">
    <name type="scientific">Bimuria novae-zelandiae CBS 107.79</name>
    <dbReference type="NCBI Taxonomy" id="1447943"/>
    <lineage>
        <taxon>Eukaryota</taxon>
        <taxon>Fungi</taxon>
        <taxon>Dikarya</taxon>
        <taxon>Ascomycota</taxon>
        <taxon>Pezizomycotina</taxon>
        <taxon>Dothideomycetes</taxon>
        <taxon>Pleosporomycetidae</taxon>
        <taxon>Pleosporales</taxon>
        <taxon>Massarineae</taxon>
        <taxon>Didymosphaeriaceae</taxon>
        <taxon>Bimuria</taxon>
    </lineage>
</organism>
<evidence type="ECO:0000256" key="1">
    <source>
        <dbReference type="SAM" id="MobiDB-lite"/>
    </source>
</evidence>
<feature type="region of interest" description="Disordered" evidence="1">
    <location>
        <begin position="18"/>
        <end position="39"/>
    </location>
</feature>
<accession>A0A6A5VHC1</accession>
<proteinExistence type="predicted"/>
<sequence>MYKKAYEKYCTELEEIEDDRKREGSLHKKEGKKARELEKQGRKLQLGRLRRSSALLMMSWLDSRAGRSSALFRDLVTLRRLNCPKYALNVDNDFAFAELQIVEEHCALQACREAIQRENECLEKERQAKAKANRKKEARERVAESRSKAILQVERKRRSEKPSAS</sequence>
<evidence type="ECO:0000313" key="3">
    <source>
        <dbReference type="Proteomes" id="UP000800036"/>
    </source>
</evidence>
<feature type="compositionally biased region" description="Basic and acidic residues" evidence="1">
    <location>
        <begin position="135"/>
        <end position="147"/>
    </location>
</feature>
<reference evidence="2" key="1">
    <citation type="journal article" date="2020" name="Stud. Mycol.">
        <title>101 Dothideomycetes genomes: a test case for predicting lifestyles and emergence of pathogens.</title>
        <authorList>
            <person name="Haridas S."/>
            <person name="Albert R."/>
            <person name="Binder M."/>
            <person name="Bloem J."/>
            <person name="Labutti K."/>
            <person name="Salamov A."/>
            <person name="Andreopoulos B."/>
            <person name="Baker S."/>
            <person name="Barry K."/>
            <person name="Bills G."/>
            <person name="Bluhm B."/>
            <person name="Cannon C."/>
            <person name="Castanera R."/>
            <person name="Culley D."/>
            <person name="Daum C."/>
            <person name="Ezra D."/>
            <person name="Gonzalez J."/>
            <person name="Henrissat B."/>
            <person name="Kuo A."/>
            <person name="Liang C."/>
            <person name="Lipzen A."/>
            <person name="Lutzoni F."/>
            <person name="Magnuson J."/>
            <person name="Mondo S."/>
            <person name="Nolan M."/>
            <person name="Ohm R."/>
            <person name="Pangilinan J."/>
            <person name="Park H.-J."/>
            <person name="Ramirez L."/>
            <person name="Alfaro M."/>
            <person name="Sun H."/>
            <person name="Tritt A."/>
            <person name="Yoshinaga Y."/>
            <person name="Zwiers L.-H."/>
            <person name="Turgeon B."/>
            <person name="Goodwin S."/>
            <person name="Spatafora J."/>
            <person name="Crous P."/>
            <person name="Grigoriev I."/>
        </authorList>
    </citation>
    <scope>NUCLEOTIDE SEQUENCE</scope>
    <source>
        <strain evidence="2">CBS 107.79</strain>
    </source>
</reference>
<keyword evidence="3" id="KW-1185">Reference proteome</keyword>
<dbReference type="Proteomes" id="UP000800036">
    <property type="component" value="Unassembled WGS sequence"/>
</dbReference>
<protein>
    <submittedName>
        <fullName evidence="2">Uncharacterized protein</fullName>
    </submittedName>
</protein>
<name>A0A6A5VHC1_9PLEO</name>
<evidence type="ECO:0000313" key="2">
    <source>
        <dbReference type="EMBL" id="KAF1976435.1"/>
    </source>
</evidence>